<reference evidence="1" key="1">
    <citation type="journal article" date="2014" name="Front. Microbiol.">
        <title>High frequency of phylogenetically diverse reductive dehalogenase-homologous genes in deep subseafloor sedimentary metagenomes.</title>
        <authorList>
            <person name="Kawai M."/>
            <person name="Futagami T."/>
            <person name="Toyoda A."/>
            <person name="Takaki Y."/>
            <person name="Nishi S."/>
            <person name="Hori S."/>
            <person name="Arai W."/>
            <person name="Tsubouchi T."/>
            <person name="Morono Y."/>
            <person name="Uchiyama I."/>
            <person name="Ito T."/>
            <person name="Fujiyama A."/>
            <person name="Inagaki F."/>
            <person name="Takami H."/>
        </authorList>
    </citation>
    <scope>NUCLEOTIDE SEQUENCE</scope>
    <source>
        <strain evidence="1">Expedition CK06-06</strain>
    </source>
</reference>
<accession>X0WIJ2</accession>
<comment type="caution">
    <text evidence="1">The sequence shown here is derived from an EMBL/GenBank/DDBJ whole genome shotgun (WGS) entry which is preliminary data.</text>
</comment>
<sequence>PDEMGGMNKNEQFFEIISTGKYVSPSGQEILKRIRIIINRGKSTPAIEGKVWYYKEILPED</sequence>
<protein>
    <submittedName>
        <fullName evidence="1">Uncharacterized protein</fullName>
    </submittedName>
</protein>
<organism evidence="1">
    <name type="scientific">marine sediment metagenome</name>
    <dbReference type="NCBI Taxonomy" id="412755"/>
    <lineage>
        <taxon>unclassified sequences</taxon>
        <taxon>metagenomes</taxon>
        <taxon>ecological metagenomes</taxon>
    </lineage>
</organism>
<dbReference type="EMBL" id="BARS01031871">
    <property type="protein sequence ID" value="GAG23027.1"/>
    <property type="molecule type" value="Genomic_DNA"/>
</dbReference>
<name>X0WIJ2_9ZZZZ</name>
<dbReference type="AlphaFoldDB" id="X0WIJ2"/>
<gene>
    <name evidence="1" type="ORF">S01H1_49531</name>
</gene>
<evidence type="ECO:0000313" key="1">
    <source>
        <dbReference type="EMBL" id="GAG23027.1"/>
    </source>
</evidence>
<feature type="non-terminal residue" evidence="1">
    <location>
        <position position="1"/>
    </location>
</feature>
<proteinExistence type="predicted"/>